<keyword evidence="3 5" id="KW-0819">tRNA processing</keyword>
<dbReference type="GO" id="GO:0031119">
    <property type="term" value="P:tRNA pseudouridine synthesis"/>
    <property type="evidence" value="ECO:0007669"/>
    <property type="project" value="UniProtKB-UniRule"/>
</dbReference>
<evidence type="ECO:0000256" key="5">
    <source>
        <dbReference type="HAMAP-Rule" id="MF_01080"/>
    </source>
</evidence>
<evidence type="ECO:0000256" key="4">
    <source>
        <dbReference type="ARBA" id="ARBA00023235"/>
    </source>
</evidence>
<dbReference type="HAMAP" id="MF_01080">
    <property type="entry name" value="TruB_bact"/>
    <property type="match status" value="1"/>
</dbReference>
<dbReference type="EMBL" id="MAAO01000010">
    <property type="protein sequence ID" value="OUR94848.1"/>
    <property type="molecule type" value="Genomic_DNA"/>
</dbReference>
<comment type="catalytic activity">
    <reaction evidence="1 5">
        <text>uridine(55) in tRNA = pseudouridine(55) in tRNA</text>
        <dbReference type="Rhea" id="RHEA:42532"/>
        <dbReference type="Rhea" id="RHEA-COMP:10101"/>
        <dbReference type="Rhea" id="RHEA-COMP:10102"/>
        <dbReference type="ChEBI" id="CHEBI:65314"/>
        <dbReference type="ChEBI" id="CHEBI:65315"/>
        <dbReference type="EC" id="5.4.99.25"/>
    </reaction>
</comment>
<evidence type="ECO:0000259" key="6">
    <source>
        <dbReference type="Pfam" id="PF01509"/>
    </source>
</evidence>
<reference evidence="8" key="1">
    <citation type="journal article" date="2017" name="Proc. Natl. Acad. Sci. U.S.A.">
        <title>Simulation of Deepwater Horizon oil plume reveals substrate specialization within a complex community of hydrocarbon-degraders.</title>
        <authorList>
            <person name="Hu P."/>
            <person name="Dubinsky E.A."/>
            <person name="Probst A.J."/>
            <person name="Wang J."/>
            <person name="Sieber C.M.K."/>
            <person name="Tom L.M."/>
            <person name="Gardinali P."/>
            <person name="Banfield J.F."/>
            <person name="Atlas R.M."/>
            <person name="Andersen G.L."/>
        </authorList>
    </citation>
    <scope>NUCLEOTIDE SEQUENCE [LARGE SCALE GENOMIC DNA]</scope>
</reference>
<dbReference type="PANTHER" id="PTHR13767:SF2">
    <property type="entry name" value="PSEUDOURIDYLATE SYNTHASE TRUB1"/>
    <property type="match status" value="1"/>
</dbReference>
<dbReference type="InterPro" id="IPR020103">
    <property type="entry name" value="PsdUridine_synth_cat_dom_sf"/>
</dbReference>
<evidence type="ECO:0000256" key="3">
    <source>
        <dbReference type="ARBA" id="ARBA00022694"/>
    </source>
</evidence>
<dbReference type="SUPFAM" id="SSF55120">
    <property type="entry name" value="Pseudouridine synthase"/>
    <property type="match status" value="1"/>
</dbReference>
<dbReference type="Pfam" id="PF01509">
    <property type="entry name" value="TruB_N"/>
    <property type="match status" value="1"/>
</dbReference>
<dbReference type="AlphaFoldDB" id="A0A1Y5FA34"/>
<dbReference type="InterPro" id="IPR002501">
    <property type="entry name" value="PsdUridine_synth_N"/>
</dbReference>
<dbReference type="InterPro" id="IPR014780">
    <property type="entry name" value="tRNA_psdUridine_synth_TruB"/>
</dbReference>
<dbReference type="Proteomes" id="UP000196531">
    <property type="component" value="Unassembled WGS sequence"/>
</dbReference>
<protein>
    <recommendedName>
        <fullName evidence="5">tRNA pseudouridine synthase B</fullName>
        <ecNumber evidence="5">5.4.99.25</ecNumber>
    </recommendedName>
    <alternativeName>
        <fullName evidence="5">tRNA pseudouridine(55) synthase</fullName>
        <shortName evidence="5">Psi55 synthase</shortName>
    </alternativeName>
    <alternativeName>
        <fullName evidence="5">tRNA pseudouridylate synthase</fullName>
    </alternativeName>
    <alternativeName>
        <fullName evidence="5">tRNA-uridine isomerase</fullName>
    </alternativeName>
</protein>
<evidence type="ECO:0000256" key="2">
    <source>
        <dbReference type="ARBA" id="ARBA00005642"/>
    </source>
</evidence>
<feature type="domain" description="Pseudouridine synthase II N-terminal" evidence="6">
    <location>
        <begin position="46"/>
        <end position="192"/>
    </location>
</feature>
<dbReference type="GO" id="GO:0160148">
    <property type="term" value="F:tRNA pseudouridine(55) synthase activity"/>
    <property type="evidence" value="ECO:0007669"/>
    <property type="project" value="UniProtKB-EC"/>
</dbReference>
<comment type="caution">
    <text evidence="7">The sequence shown here is derived from an EMBL/GenBank/DDBJ whole genome shotgun (WGS) entry which is preliminary data.</text>
</comment>
<name>A0A1Y5FA34_9BACT</name>
<accession>A0A1Y5FA34</accession>
<organism evidence="7 8">
    <name type="scientific">Halobacteriovorax marinus</name>
    <dbReference type="NCBI Taxonomy" id="97084"/>
    <lineage>
        <taxon>Bacteria</taxon>
        <taxon>Pseudomonadati</taxon>
        <taxon>Bdellovibrionota</taxon>
        <taxon>Bacteriovoracia</taxon>
        <taxon>Bacteriovoracales</taxon>
        <taxon>Halobacteriovoraceae</taxon>
        <taxon>Halobacteriovorax</taxon>
    </lineage>
</organism>
<dbReference type="GO" id="GO:1990481">
    <property type="term" value="P:mRNA pseudouridine synthesis"/>
    <property type="evidence" value="ECO:0007669"/>
    <property type="project" value="TreeGrafter"/>
</dbReference>
<dbReference type="EC" id="5.4.99.25" evidence="5"/>
<proteinExistence type="inferred from homology"/>
<dbReference type="GO" id="GO:0003723">
    <property type="term" value="F:RNA binding"/>
    <property type="evidence" value="ECO:0007669"/>
    <property type="project" value="InterPro"/>
</dbReference>
<keyword evidence="4 5" id="KW-0413">Isomerase</keyword>
<comment type="function">
    <text evidence="5">Responsible for synthesis of pseudouridine from uracil-55 in the psi GC loop of transfer RNAs.</text>
</comment>
<comment type="similarity">
    <text evidence="2 5">Belongs to the pseudouridine synthase TruB family. Type 1 subfamily.</text>
</comment>
<dbReference type="Gene3D" id="3.30.2350.10">
    <property type="entry name" value="Pseudouridine synthase"/>
    <property type="match status" value="1"/>
</dbReference>
<gene>
    <name evidence="5" type="primary">truB</name>
    <name evidence="7" type="ORF">A9Q84_17220</name>
</gene>
<evidence type="ECO:0000313" key="7">
    <source>
        <dbReference type="EMBL" id="OUR94848.1"/>
    </source>
</evidence>
<dbReference type="PANTHER" id="PTHR13767">
    <property type="entry name" value="TRNA-PSEUDOURIDINE SYNTHASE"/>
    <property type="match status" value="1"/>
</dbReference>
<sequence>MSSHSNKKKNKPGPIFGPLVFNVYKPEGMTSTDVVRHFKHHLPKGFGKIGHFGTLDPFADGVLLIAIGQAPRFNNYIHEKYPKTYKARGILGIESPTGDLTGDGGENKEVACPEFSDETLSEIIQSFLGEYEQSPPAFSATKHKGKPLYEWAREGVIIEKPPVLRNIVHIELLSREGLEVEFLVTASSGTYIRVLFEDIAKKLGTHGALKNLERVSIGPAISSNALKSADWPKRDEDFDIKKIGCPVDDFLNYAKIELSLVMATKFFNGLTMHQDLVDEYYWVYYEGQLLGLGQVEGNVLRSRVGFGIQPVEKN</sequence>
<feature type="active site" description="Nucleophile" evidence="5">
    <location>
        <position position="56"/>
    </location>
</feature>
<evidence type="ECO:0000256" key="1">
    <source>
        <dbReference type="ARBA" id="ARBA00000385"/>
    </source>
</evidence>
<evidence type="ECO:0000313" key="8">
    <source>
        <dbReference type="Proteomes" id="UP000196531"/>
    </source>
</evidence>